<evidence type="ECO:0000313" key="2">
    <source>
        <dbReference type="Proteomes" id="UP001056937"/>
    </source>
</evidence>
<organism evidence="1 2">
    <name type="scientific">Sphingomonas morindae</name>
    <dbReference type="NCBI Taxonomy" id="1541170"/>
    <lineage>
        <taxon>Bacteria</taxon>
        <taxon>Pseudomonadati</taxon>
        <taxon>Pseudomonadota</taxon>
        <taxon>Alphaproteobacteria</taxon>
        <taxon>Sphingomonadales</taxon>
        <taxon>Sphingomonadaceae</taxon>
        <taxon>Sphingomonas</taxon>
    </lineage>
</organism>
<reference evidence="1" key="1">
    <citation type="journal article" date="2022" name="Toxins">
        <title>Genomic Analysis of Sphingopyxis sp. USTB-05 for Biodegrading Cyanobacterial Hepatotoxins.</title>
        <authorList>
            <person name="Liu C."/>
            <person name="Xu Q."/>
            <person name="Zhao Z."/>
            <person name="Zhang H."/>
            <person name="Liu X."/>
            <person name="Yin C."/>
            <person name="Liu Y."/>
            <person name="Yan H."/>
        </authorList>
    </citation>
    <scope>NUCLEOTIDE SEQUENCE</scope>
    <source>
        <strain evidence="1">NBD5</strain>
    </source>
</reference>
<dbReference type="RefSeq" id="WP_252168493.1">
    <property type="nucleotide sequence ID" value="NZ_CP084931.1"/>
</dbReference>
<sequence>MARALLDLTLSLENSPPSHRSRTIHYGFDHRNRSAIALARALWLTGNAEQALRLAKQAVADATCLDHAVTRCIALLWSFSVHLWAGELDDAERTLVVFAECAEVNALGPYIAAVAGLRGELAIARAGASPELGALEESLSRLRAARYELLTTPFSLALVRGLMSGGRSAEARDLLETTIERCEASGERLLLPELLRAKAEIAQHDEQDGDAAKANLRHARALAREQGAVAWERRCLADLGVVER</sequence>
<accession>A0ABY4XCI1</accession>
<proteinExistence type="predicted"/>
<dbReference type="PANTHER" id="PTHR47691">
    <property type="entry name" value="REGULATOR-RELATED"/>
    <property type="match status" value="1"/>
</dbReference>
<protein>
    <recommendedName>
        <fullName evidence="3">MalT-like TPR region domain-containing protein</fullName>
    </recommendedName>
</protein>
<keyword evidence="2" id="KW-1185">Reference proteome</keyword>
<name>A0ABY4XCI1_9SPHN</name>
<evidence type="ECO:0008006" key="3">
    <source>
        <dbReference type="Google" id="ProtNLM"/>
    </source>
</evidence>
<dbReference type="EMBL" id="CP084931">
    <property type="protein sequence ID" value="USI74680.1"/>
    <property type="molecule type" value="Genomic_DNA"/>
</dbReference>
<dbReference type="PANTHER" id="PTHR47691:SF3">
    <property type="entry name" value="HTH-TYPE TRANSCRIPTIONAL REGULATOR RV0890C-RELATED"/>
    <property type="match status" value="1"/>
</dbReference>
<evidence type="ECO:0000313" key="1">
    <source>
        <dbReference type="EMBL" id="USI74680.1"/>
    </source>
</evidence>
<gene>
    <name evidence="1" type="ORF">LHA26_18185</name>
</gene>
<dbReference type="Proteomes" id="UP001056937">
    <property type="component" value="Chromosome 2"/>
</dbReference>